<evidence type="ECO:0000313" key="2">
    <source>
        <dbReference type="Proteomes" id="UP000002892"/>
    </source>
</evidence>
<dbReference type="Proteomes" id="UP000002892">
    <property type="component" value="Chromosome"/>
</dbReference>
<protein>
    <submittedName>
        <fullName evidence="1">Uncharacterized protein</fullName>
    </submittedName>
</protein>
<organism evidence="1 2">
    <name type="scientific">Desulfosporosinus acidiphilus (strain DSM 22704 / JCM 16185 / SJ4)</name>
    <dbReference type="NCBI Taxonomy" id="646529"/>
    <lineage>
        <taxon>Bacteria</taxon>
        <taxon>Bacillati</taxon>
        <taxon>Bacillota</taxon>
        <taxon>Clostridia</taxon>
        <taxon>Eubacteriales</taxon>
        <taxon>Desulfitobacteriaceae</taxon>
        <taxon>Desulfosporosinus</taxon>
    </lineage>
</organism>
<dbReference type="KEGG" id="dai:Desaci_1600"/>
<dbReference type="EMBL" id="CP003639">
    <property type="protein sequence ID" value="AFM40603.1"/>
    <property type="molecule type" value="Genomic_DNA"/>
</dbReference>
<keyword evidence="2" id="KW-1185">Reference proteome</keyword>
<gene>
    <name evidence="1" type="ordered locus">Desaci_1600</name>
</gene>
<accession>I4D479</accession>
<dbReference type="HOGENOM" id="CLU_3308451_0_0_9"/>
<name>I4D479_DESAJ</name>
<reference evidence="1 2" key="1">
    <citation type="journal article" date="2012" name="J. Bacteriol.">
        <title>Complete genome sequences of Desulfosporosinus orientis DSM765T, Desulfosporosinus youngiae DSM17734T, Desulfosporosinus meridiei DSM13257T, and Desulfosporosinus acidiphilus DSM22704T.</title>
        <authorList>
            <person name="Pester M."/>
            <person name="Brambilla E."/>
            <person name="Alazard D."/>
            <person name="Rattei T."/>
            <person name="Weinmaier T."/>
            <person name="Han J."/>
            <person name="Lucas S."/>
            <person name="Lapidus A."/>
            <person name="Cheng J.F."/>
            <person name="Goodwin L."/>
            <person name="Pitluck S."/>
            <person name="Peters L."/>
            <person name="Ovchinnikova G."/>
            <person name="Teshima H."/>
            <person name="Detter J.C."/>
            <person name="Han C.S."/>
            <person name="Tapia R."/>
            <person name="Land M.L."/>
            <person name="Hauser L."/>
            <person name="Kyrpides N.C."/>
            <person name="Ivanova N.N."/>
            <person name="Pagani I."/>
            <person name="Huntmann M."/>
            <person name="Wei C.L."/>
            <person name="Davenport K.W."/>
            <person name="Daligault H."/>
            <person name="Chain P.S."/>
            <person name="Chen A."/>
            <person name="Mavromatis K."/>
            <person name="Markowitz V."/>
            <person name="Szeto E."/>
            <person name="Mikhailova N."/>
            <person name="Pati A."/>
            <person name="Wagner M."/>
            <person name="Woyke T."/>
            <person name="Ollivier B."/>
            <person name="Klenk H.P."/>
            <person name="Spring S."/>
            <person name="Loy A."/>
        </authorList>
    </citation>
    <scope>NUCLEOTIDE SEQUENCE [LARGE SCALE GENOMIC DNA]</scope>
    <source>
        <strain evidence="2">DSM 22704 / JCM 16185 / SJ4</strain>
    </source>
</reference>
<sequence>MLSKRQNLLETIKGGNWSSFPGVYDTTNEVIDRMTEEMF</sequence>
<evidence type="ECO:0000313" key="1">
    <source>
        <dbReference type="EMBL" id="AFM40603.1"/>
    </source>
</evidence>
<proteinExistence type="predicted"/>
<dbReference type="AlphaFoldDB" id="I4D479"/>